<keyword evidence="4 6" id="KW-0560">Oxidoreductase</keyword>
<dbReference type="EMBL" id="JAHXDN010000002">
    <property type="protein sequence ID" value="MBW4708316.1"/>
    <property type="molecule type" value="Genomic_DNA"/>
</dbReference>
<sequence length="344" mass="36374">MKDGVDEKRPGSGDVPNLKDFDKRLRDEAAAEPSLEVPQGAPTSKTQIIAIYGKGGIGKSFTLANLSHMMAEQGKRVLLIGCDPKSDTTSLLFGGKACPTIIDTSTRKKLAGEEVKIGDVCFKRGGVFAMELGGPEVGRGCGGRGIIHGFELLEKLGFHDWDFDYVLLDFLGDVVCGGFGLPIARDMAQKVILVASNDLQSLYVANNVCSAVEYFRKLGGNVGVAGLVINKDDGTGEAAAFAKAVDIPILAAIPQDDDLRKKSANYQIVGTAQSQWGALFAELGENVADAPPMRPSPLDQDGLLGLFDASETGGDVVLEPATDQDMRGKNAAPKPSLEVVYDDA</sequence>
<dbReference type="PROSITE" id="PS51026">
    <property type="entry name" value="NIFH_FRXC_3"/>
    <property type="match status" value="1"/>
</dbReference>
<evidence type="ECO:0000313" key="7">
    <source>
        <dbReference type="Proteomes" id="UP001138661"/>
    </source>
</evidence>
<evidence type="ECO:0000256" key="1">
    <source>
        <dbReference type="ARBA" id="ARBA00022723"/>
    </source>
</evidence>
<evidence type="ECO:0000256" key="5">
    <source>
        <dbReference type="SAM" id="MobiDB-lite"/>
    </source>
</evidence>
<evidence type="ECO:0000256" key="3">
    <source>
        <dbReference type="ARBA" id="ARBA00022840"/>
    </source>
</evidence>
<dbReference type="PROSITE" id="PS00692">
    <property type="entry name" value="NIFH_FRXC_2"/>
    <property type="match status" value="1"/>
</dbReference>
<feature type="region of interest" description="Disordered" evidence="5">
    <location>
        <begin position="1"/>
        <end position="41"/>
    </location>
</feature>
<dbReference type="PANTHER" id="PTHR42864:SF2">
    <property type="entry name" value="LIGHT-INDEPENDENT PROTOCHLOROPHYLLIDE REDUCTASE IRON-SULFUR ATP-BINDING PROTEIN"/>
    <property type="match status" value="1"/>
</dbReference>
<dbReference type="InterPro" id="IPR000392">
    <property type="entry name" value="NifH/frxC"/>
</dbReference>
<dbReference type="Pfam" id="PF00142">
    <property type="entry name" value="Fer4_NifH"/>
    <property type="match status" value="1"/>
</dbReference>
<comment type="caution">
    <text evidence="6">The sequence shown here is derived from an EMBL/GenBank/DDBJ whole genome shotgun (WGS) entry which is preliminary data.</text>
</comment>
<feature type="region of interest" description="Disordered" evidence="5">
    <location>
        <begin position="319"/>
        <end position="344"/>
    </location>
</feature>
<keyword evidence="4" id="KW-0004">4Fe-4S</keyword>
<dbReference type="GO" id="GO:0051539">
    <property type="term" value="F:4 iron, 4 sulfur cluster binding"/>
    <property type="evidence" value="ECO:0007669"/>
    <property type="project" value="UniProtKB-KW"/>
</dbReference>
<dbReference type="PANTHER" id="PTHR42864">
    <property type="entry name" value="LIGHT-INDEPENDENT PROTOCHLOROPHYLLIDE REDUCTASE IRON-SULFUR ATP-BINDING PROTEIN"/>
    <property type="match status" value="1"/>
</dbReference>
<dbReference type="GO" id="GO:0016628">
    <property type="term" value="F:oxidoreductase activity, acting on the CH-CH group of donors, NAD or NADP as acceptor"/>
    <property type="evidence" value="ECO:0007669"/>
    <property type="project" value="InterPro"/>
</dbReference>
<evidence type="ECO:0000256" key="4">
    <source>
        <dbReference type="RuleBase" id="RU003688"/>
    </source>
</evidence>
<dbReference type="InterPro" id="IPR010246">
    <property type="entry name" value="BchX"/>
</dbReference>
<gene>
    <name evidence="6" type="ORF">KX928_11030</name>
</gene>
<evidence type="ECO:0000313" key="6">
    <source>
        <dbReference type="EMBL" id="MBW4708316.1"/>
    </source>
</evidence>
<dbReference type="RefSeq" id="WP_219501918.1">
    <property type="nucleotide sequence ID" value="NZ_JAHXDN010000002.1"/>
</dbReference>
<proteinExistence type="inferred from homology"/>
<feature type="compositionally biased region" description="Basic and acidic residues" evidence="5">
    <location>
        <begin position="1"/>
        <end position="29"/>
    </location>
</feature>
<dbReference type="EC" id="1.3.7.15" evidence="6"/>
<dbReference type="GO" id="GO:0030494">
    <property type="term" value="P:bacteriochlorophyll biosynthetic process"/>
    <property type="evidence" value="ECO:0007669"/>
    <property type="project" value="InterPro"/>
</dbReference>
<dbReference type="NCBIfam" id="TIGR02016">
    <property type="entry name" value="BchX"/>
    <property type="match status" value="1"/>
</dbReference>
<dbReference type="AlphaFoldDB" id="A0A9X1JYI8"/>
<dbReference type="PROSITE" id="PS00746">
    <property type="entry name" value="NIFH_FRXC_1"/>
    <property type="match status" value="1"/>
</dbReference>
<protein>
    <submittedName>
        <fullName evidence="6">Chlorophyllide a reductase iron protein subunit X</fullName>
        <ecNumber evidence="6">1.3.7.15</ecNumber>
    </submittedName>
</protein>
<keyword evidence="4" id="KW-0411">Iron-sulfur</keyword>
<dbReference type="CDD" id="cd02033">
    <property type="entry name" value="BchX"/>
    <property type="match status" value="1"/>
</dbReference>
<keyword evidence="3 4" id="KW-0067">ATP-binding</keyword>
<dbReference type="GO" id="GO:0005524">
    <property type="term" value="F:ATP binding"/>
    <property type="evidence" value="ECO:0007669"/>
    <property type="project" value="UniProtKB-KW"/>
</dbReference>
<reference evidence="6" key="1">
    <citation type="submission" date="2021-07" db="EMBL/GenBank/DDBJ databases">
        <title>Roseobacter insulae sp. nov., isolated from a tidal flat.</title>
        <authorList>
            <person name="Park S."/>
            <person name="Yoon J.-H."/>
        </authorList>
    </citation>
    <scope>NUCLEOTIDE SEQUENCE</scope>
    <source>
        <strain evidence="6">YSTF-M11</strain>
    </source>
</reference>
<comment type="similarity">
    <text evidence="4">Belongs to the NifH/BchL/ChlL family.</text>
</comment>
<dbReference type="GO" id="GO:0046872">
    <property type="term" value="F:metal ion binding"/>
    <property type="evidence" value="ECO:0007669"/>
    <property type="project" value="UniProtKB-KW"/>
</dbReference>
<keyword evidence="1 4" id="KW-0479">Metal-binding</keyword>
<name>A0A9X1JYI8_9RHOB</name>
<organism evidence="6 7">
    <name type="scientific">Roseobacter insulae</name>
    <dbReference type="NCBI Taxonomy" id="2859783"/>
    <lineage>
        <taxon>Bacteria</taxon>
        <taxon>Pseudomonadati</taxon>
        <taxon>Pseudomonadota</taxon>
        <taxon>Alphaproteobacteria</taxon>
        <taxon>Rhodobacterales</taxon>
        <taxon>Roseobacteraceae</taxon>
        <taxon>Roseobacter</taxon>
    </lineage>
</organism>
<dbReference type="InterPro" id="IPR030655">
    <property type="entry name" value="NifH/chlL_CS"/>
</dbReference>
<keyword evidence="2 4" id="KW-0547">Nucleotide-binding</keyword>
<dbReference type="GO" id="GO:0015979">
    <property type="term" value="P:photosynthesis"/>
    <property type="evidence" value="ECO:0007669"/>
    <property type="project" value="InterPro"/>
</dbReference>
<dbReference type="Proteomes" id="UP001138661">
    <property type="component" value="Unassembled WGS sequence"/>
</dbReference>
<evidence type="ECO:0000256" key="2">
    <source>
        <dbReference type="ARBA" id="ARBA00022741"/>
    </source>
</evidence>
<keyword evidence="7" id="KW-1185">Reference proteome</keyword>
<keyword evidence="4" id="KW-0408">Iron</keyword>
<accession>A0A9X1JYI8</accession>